<accession>A0A934RVB0</accession>
<keyword evidence="2" id="KW-1185">Reference proteome</keyword>
<name>A0A934RVB0_9BACT</name>
<gene>
    <name evidence="1" type="ORF">JIN78_16465</name>
</gene>
<dbReference type="Proteomes" id="UP000604083">
    <property type="component" value="Unassembled WGS sequence"/>
</dbReference>
<comment type="caution">
    <text evidence="1">The sequence shown here is derived from an EMBL/GenBank/DDBJ whole genome shotgun (WGS) entry which is preliminary data.</text>
</comment>
<dbReference type="EMBL" id="JAENIO010000074">
    <property type="protein sequence ID" value="MBK1835659.1"/>
    <property type="molecule type" value="Genomic_DNA"/>
</dbReference>
<evidence type="ECO:0000313" key="2">
    <source>
        <dbReference type="Proteomes" id="UP000604083"/>
    </source>
</evidence>
<dbReference type="AlphaFoldDB" id="A0A934RVB0"/>
<dbReference type="InterPro" id="IPR006311">
    <property type="entry name" value="TAT_signal"/>
</dbReference>
<evidence type="ECO:0000313" key="1">
    <source>
        <dbReference type="EMBL" id="MBK1835659.1"/>
    </source>
</evidence>
<dbReference type="InterPro" id="IPR019546">
    <property type="entry name" value="TAT_signal_bac_arc"/>
</dbReference>
<proteinExistence type="predicted"/>
<sequence length="329" mass="35354">MTPDNPFGHDRQDDFTSSQNGLTRRKFLKRTGGATVGAIIATGALMQSVHAEEEEASSWCLVCQQEPAQGDWGEGFFDSIYSASGLDVAGLLLAQDRSVALVGGITNYYTQAHGSKCIRAGAPGRNQLANSSKVCVAGAYRATDAAGNSALFLPKHYVTLSVDRETGSISVSNSGAGYEDEGTLGGSDVKAMAKINVQGNGTKKVTLDYVCSFEWSGFQTSEVNVIKGWVGFSASVNNKVKWSTTGRLIIEAVEECDLQDKFAEYFENRQTDGNTWVDQGGVTRGENSPLAQYRYIDGGVNKGAHVNMGKLVKFITKHHTGSAKSTWEF</sequence>
<reference evidence="1" key="1">
    <citation type="submission" date="2021-01" db="EMBL/GenBank/DDBJ databases">
        <title>Modified the classification status of verrucomicrobia.</title>
        <authorList>
            <person name="Feng X."/>
        </authorList>
    </citation>
    <scope>NUCLEOTIDE SEQUENCE</scope>
    <source>
        <strain evidence="1">KCTC 12986</strain>
    </source>
</reference>
<dbReference type="RefSeq" id="WP_200393095.1">
    <property type="nucleotide sequence ID" value="NZ_JAENIO010000074.1"/>
</dbReference>
<organism evidence="1 2">
    <name type="scientific">Roseibacillus ishigakijimensis</name>
    <dbReference type="NCBI Taxonomy" id="454146"/>
    <lineage>
        <taxon>Bacteria</taxon>
        <taxon>Pseudomonadati</taxon>
        <taxon>Verrucomicrobiota</taxon>
        <taxon>Verrucomicrobiia</taxon>
        <taxon>Verrucomicrobiales</taxon>
        <taxon>Verrucomicrobiaceae</taxon>
        <taxon>Roseibacillus</taxon>
    </lineage>
</organism>
<protein>
    <submittedName>
        <fullName evidence="1">Twin-arginine translocation signal domain-containing protein</fullName>
    </submittedName>
</protein>
<dbReference type="PROSITE" id="PS51318">
    <property type="entry name" value="TAT"/>
    <property type="match status" value="1"/>
</dbReference>
<dbReference type="NCBIfam" id="TIGR01409">
    <property type="entry name" value="TAT_signal_seq"/>
    <property type="match status" value="1"/>
</dbReference>